<gene>
    <name evidence="1" type="ORF">SAMN05660653_01105</name>
</gene>
<evidence type="ECO:0000313" key="1">
    <source>
        <dbReference type="EMBL" id="SDB22671.1"/>
    </source>
</evidence>
<dbReference type="InterPro" id="IPR006336">
    <property type="entry name" value="GCS2"/>
</dbReference>
<dbReference type="SUPFAM" id="SSF55931">
    <property type="entry name" value="Glutamine synthetase/guanido kinase"/>
    <property type="match status" value="1"/>
</dbReference>
<dbReference type="GO" id="GO:0004357">
    <property type="term" value="F:glutamate-cysteine ligase activity"/>
    <property type="evidence" value="ECO:0007669"/>
    <property type="project" value="InterPro"/>
</dbReference>
<keyword evidence="2" id="KW-1185">Reference proteome</keyword>
<dbReference type="EMBL" id="FMXO01000005">
    <property type="protein sequence ID" value="SDB22671.1"/>
    <property type="molecule type" value="Genomic_DNA"/>
</dbReference>
<dbReference type="Pfam" id="PF04107">
    <property type="entry name" value="GCS2"/>
    <property type="match status" value="1"/>
</dbReference>
<dbReference type="STRING" id="617002.SAMN05660653_01105"/>
<sequence>MGRGSEPMAALRADLCSLGVELEMPTADAVSGASHPVCGFFSNLDQILAEQGLVTQPLHDHGRVYGLRSTRGLHSVDNAFNNLESSLGPVVKGEDSLDALAAMIRRELRDVSAALAQEGAMVINFSEHPNVMVNETLYYTTRAPKAIYDYQILHRGWNHMSGFDAKAQNSPSTGLDFTRAISGLNCLLALAPAFIALYANSPFEAGTLTKYKENRLTIWPRQLDCSRMPGDHKLHRAPVRPFCNLADYLTWMFGPGTQMWFAAQRGQGKSISEVSLVPGDPPLLDFLRDGPCWTAPYGPGAAKIMTPTLQHLEEHQFAQYSDCRLRYAFKSELPELECFIALLQDRPDQLEDFFQENTEFCYLEGRASGATFADRELLDLAEEEVGASAVVSPSAIQYGLLRDLDRTKRLVAGHAWSDWLGLREQAMRNALDGEFAGITLRRICAEVLEIAGNALTKDQSWMLAYPLWVLRTGKTGADRALDCFERSGGPSETRLRELILARQMIPV</sequence>
<proteinExistence type="predicted"/>
<protein>
    <submittedName>
        <fullName evidence="1">Gamma-glutamylcysteine synthetase</fullName>
    </submittedName>
</protein>
<reference evidence="1 2" key="1">
    <citation type="submission" date="2016-10" db="EMBL/GenBank/DDBJ databases">
        <authorList>
            <person name="de Groot N.N."/>
        </authorList>
    </citation>
    <scope>NUCLEOTIDE SEQUENCE [LARGE SCALE GENOMIC DNA]</scope>
    <source>
        <strain evidence="1 2">ASO4-2</strain>
    </source>
</reference>
<dbReference type="GO" id="GO:0042398">
    <property type="term" value="P:modified amino acid biosynthetic process"/>
    <property type="evidence" value="ECO:0007669"/>
    <property type="project" value="InterPro"/>
</dbReference>
<evidence type="ECO:0000313" key="2">
    <source>
        <dbReference type="Proteomes" id="UP000198771"/>
    </source>
</evidence>
<name>A0A1G6BPW4_9BACT</name>
<dbReference type="InterPro" id="IPR014746">
    <property type="entry name" value="Gln_synth/guanido_kin_cat_dom"/>
</dbReference>
<accession>A0A1G6BPW4</accession>
<organism evidence="1 2">
    <name type="scientific">Desulfonatronum thiosulfatophilum</name>
    <dbReference type="NCBI Taxonomy" id="617002"/>
    <lineage>
        <taxon>Bacteria</taxon>
        <taxon>Pseudomonadati</taxon>
        <taxon>Thermodesulfobacteriota</taxon>
        <taxon>Desulfovibrionia</taxon>
        <taxon>Desulfovibrionales</taxon>
        <taxon>Desulfonatronaceae</taxon>
        <taxon>Desulfonatronum</taxon>
    </lineage>
</organism>
<dbReference type="Gene3D" id="3.30.590.20">
    <property type="match status" value="1"/>
</dbReference>
<dbReference type="AlphaFoldDB" id="A0A1G6BPW4"/>
<dbReference type="Proteomes" id="UP000198771">
    <property type="component" value="Unassembled WGS sequence"/>
</dbReference>